<feature type="transmembrane region" description="Helical" evidence="1">
    <location>
        <begin position="278"/>
        <end position="298"/>
    </location>
</feature>
<dbReference type="OrthoDB" id="5242303at2"/>
<sequence length="477" mass="54762">MTVGYPSSYSRYADTHRGVGYRRAIILCLFILAFLVICLMQFNIPYDFIEPWAGRDRLPYYSIEISRIYRSSLPIPPIDFGSMWEFWPLFESLHIALWSLYVLSLIFVASRINRIWLWISIVLLVLAATITPPLFSTDVFYYGISGESLALHGLNPYLTVPADLPNSPLLPFNYWIDLKAVYGPLWTSLSALVILITGNSPFSASMGFKLLGGLSVLAIAYLIWQLLRNSESRIFATALFAWNPLVLFEGPANAHLDAFVGLLVVLGLFAIYKHKSCLTGWILLVASFLTKFTTAPLLMINFVSQIKMEISRNRLKRIFLLTGAFIFLVAVTYLPYWQGKAFPAFLDRQRLFVTGFVPLLVRDQVLRYTAPFYDFDKAYYFSALASEVGVLLLILWVLLQSFVIYRDRKTCLEKEAFAWGSTMSLLPMLFLTAYPWYLIPGFALLAISWNEKYRKYIALLYAVGSFWWLWWTILMPI</sequence>
<dbReference type="EMBL" id="CP001825">
    <property type="protein sequence ID" value="ACZ42581.1"/>
    <property type="molecule type" value="Genomic_DNA"/>
</dbReference>
<dbReference type="AlphaFoldDB" id="D1CCR6"/>
<gene>
    <name evidence="2" type="ordered locus">Tter_1675</name>
</gene>
<keyword evidence="1" id="KW-0472">Membrane</keyword>
<feature type="transmembrane region" description="Helical" evidence="1">
    <location>
        <begin position="416"/>
        <end position="436"/>
    </location>
</feature>
<evidence type="ECO:0008006" key="4">
    <source>
        <dbReference type="Google" id="ProtNLM"/>
    </source>
</evidence>
<evidence type="ECO:0000256" key="1">
    <source>
        <dbReference type="SAM" id="Phobius"/>
    </source>
</evidence>
<dbReference type="eggNOG" id="COG1216">
    <property type="taxonomic scope" value="Bacteria"/>
</dbReference>
<name>D1CCR6_THET1</name>
<keyword evidence="1" id="KW-0812">Transmembrane</keyword>
<dbReference type="HOGENOM" id="CLU_572279_0_0_0"/>
<feature type="transmembrane region" description="Helical" evidence="1">
    <location>
        <begin position="86"/>
        <end position="108"/>
    </location>
</feature>
<proteinExistence type="predicted"/>
<accession>D1CCR6</accession>
<feature type="transmembrane region" description="Helical" evidence="1">
    <location>
        <begin position="210"/>
        <end position="227"/>
    </location>
</feature>
<dbReference type="Pfam" id="PF26314">
    <property type="entry name" value="MptA_B_family"/>
    <property type="match status" value="1"/>
</dbReference>
<feature type="transmembrane region" description="Helical" evidence="1">
    <location>
        <begin position="456"/>
        <end position="474"/>
    </location>
</feature>
<keyword evidence="1" id="KW-1133">Transmembrane helix</keyword>
<feature type="transmembrane region" description="Helical" evidence="1">
    <location>
        <begin position="21"/>
        <end position="42"/>
    </location>
</feature>
<organism evidence="2 3">
    <name type="scientific">Thermobaculum terrenum (strain ATCC BAA-798 / CCMEE 7001 / YNP1)</name>
    <dbReference type="NCBI Taxonomy" id="525904"/>
    <lineage>
        <taxon>Bacteria</taxon>
        <taxon>Bacillati</taxon>
        <taxon>Chloroflexota</taxon>
        <taxon>Chloroflexia</taxon>
        <taxon>Candidatus Thermobaculales</taxon>
        <taxon>Candidatus Thermobaculaceae</taxon>
        <taxon>Thermobaculum</taxon>
    </lineage>
</organism>
<keyword evidence="3" id="KW-1185">Reference proteome</keyword>
<feature type="transmembrane region" description="Helical" evidence="1">
    <location>
        <begin position="378"/>
        <end position="404"/>
    </location>
</feature>
<feature type="transmembrane region" description="Helical" evidence="1">
    <location>
        <begin position="115"/>
        <end position="135"/>
    </location>
</feature>
<dbReference type="STRING" id="525904.Tter_1675"/>
<protein>
    <recommendedName>
        <fullName evidence="4">Glycosyltransferase RgtA/B/C/D-like domain-containing protein</fullName>
    </recommendedName>
</protein>
<reference evidence="3" key="1">
    <citation type="journal article" date="2010" name="Stand. Genomic Sci.">
        <title>Complete genome sequence of 'Thermobaculum terrenum' type strain (YNP1).</title>
        <authorList>
            <person name="Kiss H."/>
            <person name="Cleland D."/>
            <person name="Lapidus A."/>
            <person name="Lucas S."/>
            <person name="Glavina Del Rio T."/>
            <person name="Nolan M."/>
            <person name="Tice H."/>
            <person name="Han C."/>
            <person name="Goodwin L."/>
            <person name="Pitluck S."/>
            <person name="Liolios K."/>
            <person name="Ivanova N."/>
            <person name="Mavromatis K."/>
            <person name="Ovchinnikova G."/>
            <person name="Pati A."/>
            <person name="Chen A."/>
            <person name="Palaniappan K."/>
            <person name="Land M."/>
            <person name="Hauser L."/>
            <person name="Chang Y."/>
            <person name="Jeffries C."/>
            <person name="Lu M."/>
            <person name="Brettin T."/>
            <person name="Detter J."/>
            <person name="Goker M."/>
            <person name="Tindall B."/>
            <person name="Beck B."/>
            <person name="McDermott T."/>
            <person name="Woyke T."/>
            <person name="Bristow J."/>
            <person name="Eisen J."/>
            <person name="Markowitz V."/>
            <person name="Hugenholtz P."/>
            <person name="Kyrpides N."/>
            <person name="Klenk H."/>
            <person name="Cheng J."/>
        </authorList>
    </citation>
    <scope>NUCLEOTIDE SEQUENCE [LARGE SCALE GENOMIC DNA]</scope>
    <source>
        <strain evidence="3">ATCC BAA-798 / YNP1</strain>
    </source>
</reference>
<feature type="transmembrane region" description="Helical" evidence="1">
    <location>
        <begin position="318"/>
        <end position="337"/>
    </location>
</feature>
<dbReference type="KEGG" id="ttr:Tter_1675"/>
<evidence type="ECO:0000313" key="3">
    <source>
        <dbReference type="Proteomes" id="UP000000323"/>
    </source>
</evidence>
<feature type="transmembrane region" description="Helical" evidence="1">
    <location>
        <begin position="255"/>
        <end position="272"/>
    </location>
</feature>
<dbReference type="Proteomes" id="UP000000323">
    <property type="component" value="Chromosome 1"/>
</dbReference>
<evidence type="ECO:0000313" key="2">
    <source>
        <dbReference type="EMBL" id="ACZ42581.1"/>
    </source>
</evidence>